<dbReference type="PANTHER" id="PTHR12176">
    <property type="entry name" value="SAM-DEPENDENT METHYLTRANSFERASE SUPERFAMILY PROTEIN"/>
    <property type="match status" value="1"/>
</dbReference>
<dbReference type="GO" id="GO:0008168">
    <property type="term" value="F:methyltransferase activity"/>
    <property type="evidence" value="ECO:0007669"/>
    <property type="project" value="UniProtKB-KW"/>
</dbReference>
<keyword evidence="5" id="KW-1185">Reference proteome</keyword>
<evidence type="ECO:0000313" key="4">
    <source>
        <dbReference type="EMBL" id="KAH7440285.1"/>
    </source>
</evidence>
<evidence type="ECO:0000313" key="5">
    <source>
        <dbReference type="Proteomes" id="UP000825935"/>
    </source>
</evidence>
<dbReference type="CDD" id="cd02440">
    <property type="entry name" value="AdoMet_MTases"/>
    <property type="match status" value="1"/>
</dbReference>
<evidence type="ECO:0000256" key="3">
    <source>
        <dbReference type="ARBA" id="ARBA00022679"/>
    </source>
</evidence>
<evidence type="ECO:0008006" key="6">
    <source>
        <dbReference type="Google" id="ProtNLM"/>
    </source>
</evidence>
<evidence type="ECO:0000256" key="1">
    <source>
        <dbReference type="ARBA" id="ARBA00008361"/>
    </source>
</evidence>
<protein>
    <recommendedName>
        <fullName evidence="6">Methyltransferase domain-containing protein</fullName>
    </recommendedName>
</protein>
<dbReference type="GO" id="GO:0032259">
    <property type="term" value="P:methylation"/>
    <property type="evidence" value="ECO:0007669"/>
    <property type="project" value="UniProtKB-KW"/>
</dbReference>
<reference evidence="4" key="1">
    <citation type="submission" date="2021-08" db="EMBL/GenBank/DDBJ databases">
        <title>WGS assembly of Ceratopteris richardii.</title>
        <authorList>
            <person name="Marchant D.B."/>
            <person name="Chen G."/>
            <person name="Jenkins J."/>
            <person name="Shu S."/>
            <person name="Leebens-Mack J."/>
            <person name="Grimwood J."/>
            <person name="Schmutz J."/>
            <person name="Soltis P."/>
            <person name="Soltis D."/>
            <person name="Chen Z.-H."/>
        </authorList>
    </citation>
    <scope>NUCLEOTIDE SEQUENCE</scope>
    <source>
        <strain evidence="4">Whitten #5841</strain>
        <tissue evidence="4">Leaf</tissue>
    </source>
</reference>
<organism evidence="4 5">
    <name type="scientific">Ceratopteris richardii</name>
    <name type="common">Triangle waterfern</name>
    <dbReference type="NCBI Taxonomy" id="49495"/>
    <lineage>
        <taxon>Eukaryota</taxon>
        <taxon>Viridiplantae</taxon>
        <taxon>Streptophyta</taxon>
        <taxon>Embryophyta</taxon>
        <taxon>Tracheophyta</taxon>
        <taxon>Polypodiopsida</taxon>
        <taxon>Polypodiidae</taxon>
        <taxon>Polypodiales</taxon>
        <taxon>Pteridineae</taxon>
        <taxon>Pteridaceae</taxon>
        <taxon>Parkerioideae</taxon>
        <taxon>Ceratopteris</taxon>
    </lineage>
</organism>
<name>A0A8T2V3D9_CERRI</name>
<proteinExistence type="inferred from homology"/>
<keyword evidence="3" id="KW-0808">Transferase</keyword>
<dbReference type="AlphaFoldDB" id="A0A8T2V3D9"/>
<dbReference type="OrthoDB" id="411785at2759"/>
<dbReference type="InterPro" id="IPR029063">
    <property type="entry name" value="SAM-dependent_MTases_sf"/>
</dbReference>
<sequence length="69" mass="7802">MDMGKKTYDKLSPFIKKFITTDSRVLIAGCGNSEFSMHMVKDGFKEIVNIDISPVVIEAMRKKDAHIPQ</sequence>
<accession>A0A8T2V3D9</accession>
<dbReference type="Gene3D" id="3.40.50.150">
    <property type="entry name" value="Vaccinia Virus protein VP39"/>
    <property type="match status" value="1"/>
</dbReference>
<dbReference type="EMBL" id="CM035409">
    <property type="protein sequence ID" value="KAH7440285.1"/>
    <property type="molecule type" value="Genomic_DNA"/>
</dbReference>
<keyword evidence="2" id="KW-0489">Methyltransferase</keyword>
<dbReference type="PANTHER" id="PTHR12176:SF79">
    <property type="entry name" value="METHYLTRANSFERASE TYPE 11 DOMAIN-CONTAINING PROTEIN"/>
    <property type="match status" value="1"/>
</dbReference>
<dbReference type="OMA" id="MDMGKKT"/>
<dbReference type="InterPro" id="IPR051419">
    <property type="entry name" value="Lys/N-term_MeTrsfase_sf"/>
</dbReference>
<gene>
    <name evidence="4" type="ORF">KP509_04G099700</name>
</gene>
<dbReference type="Proteomes" id="UP000825935">
    <property type="component" value="Chromosome 4"/>
</dbReference>
<comment type="caution">
    <text evidence="4">The sequence shown here is derived from an EMBL/GenBank/DDBJ whole genome shotgun (WGS) entry which is preliminary data.</text>
</comment>
<evidence type="ECO:0000256" key="2">
    <source>
        <dbReference type="ARBA" id="ARBA00022603"/>
    </source>
</evidence>
<comment type="similarity">
    <text evidence="1">Belongs to the methyltransferase superfamily.</text>
</comment>
<dbReference type="SUPFAM" id="SSF53335">
    <property type="entry name" value="S-adenosyl-L-methionine-dependent methyltransferases"/>
    <property type="match status" value="1"/>
</dbReference>